<name>A0A2W2CGT0_9ACTN</name>
<dbReference type="Proteomes" id="UP000248627">
    <property type="component" value="Unassembled WGS sequence"/>
</dbReference>
<accession>A0A2W2CGT0</accession>
<reference evidence="1 2" key="1">
    <citation type="submission" date="2018-01" db="EMBL/GenBank/DDBJ databases">
        <title>Draft genome sequence of Jishengella endophytica.</title>
        <authorList>
            <person name="Sahin N."/>
            <person name="Ay H."/>
            <person name="Saygin H."/>
        </authorList>
    </citation>
    <scope>NUCLEOTIDE SEQUENCE [LARGE SCALE GENOMIC DNA]</scope>
    <source>
        <strain evidence="1 2">DSM 45430</strain>
    </source>
</reference>
<dbReference type="AlphaFoldDB" id="A0A2W2CGT0"/>
<organism evidence="1 2">
    <name type="scientific">Micromonospora endophytica</name>
    <dbReference type="NCBI Taxonomy" id="515350"/>
    <lineage>
        <taxon>Bacteria</taxon>
        <taxon>Bacillati</taxon>
        <taxon>Actinomycetota</taxon>
        <taxon>Actinomycetes</taxon>
        <taxon>Micromonosporales</taxon>
        <taxon>Micromonosporaceae</taxon>
        <taxon>Micromonospora</taxon>
    </lineage>
</organism>
<dbReference type="OrthoDB" id="4227064at2"/>
<comment type="caution">
    <text evidence="1">The sequence shown here is derived from an EMBL/GenBank/DDBJ whole genome shotgun (WGS) entry which is preliminary data.</text>
</comment>
<proteinExistence type="predicted"/>
<evidence type="ECO:0000313" key="2">
    <source>
        <dbReference type="Proteomes" id="UP000248627"/>
    </source>
</evidence>
<dbReference type="EMBL" id="POTX01000037">
    <property type="protein sequence ID" value="PZF98595.1"/>
    <property type="molecule type" value="Genomic_DNA"/>
</dbReference>
<evidence type="ECO:0000313" key="1">
    <source>
        <dbReference type="EMBL" id="PZF98595.1"/>
    </source>
</evidence>
<gene>
    <name evidence="1" type="ORF">C1I93_08325</name>
</gene>
<dbReference type="RefSeq" id="WP_146603462.1">
    <property type="nucleotide sequence ID" value="NZ_POTX01000037.1"/>
</dbReference>
<sequence>MTSPEQLPPTFNLPADARQRMRERLLTEVSGGTGPSRHLGWLRPAAVAASVLLAAGGIATIRAISGPQTPVPGGITGSTGAPGGVGSTGGVAGTDCGVFDLRQGERLPESAVRCLVEAAAAGEPARLRQTRPSVEGDPIVTVYTVDDRGLVQLVIDSRADSNGSGEIRRQDCARLRQVDGKLVVDGCTESR</sequence>
<keyword evidence="2" id="KW-1185">Reference proteome</keyword>
<protein>
    <submittedName>
        <fullName evidence="1">Uncharacterized protein</fullName>
    </submittedName>
</protein>